<reference evidence="2 3" key="1">
    <citation type="submission" date="2019-06" db="EMBL/GenBank/DDBJ databases">
        <title>Sequencing the genomes of 1000 actinobacteria strains.</title>
        <authorList>
            <person name="Klenk H.-P."/>
        </authorList>
    </citation>
    <scope>NUCLEOTIDE SEQUENCE [LARGE SCALE GENOMIC DNA]</scope>
    <source>
        <strain evidence="2 3">DSM 44826</strain>
    </source>
</reference>
<comment type="caution">
    <text evidence="2">The sequence shown here is derived from an EMBL/GenBank/DDBJ whole genome shotgun (WGS) entry which is preliminary data.</text>
</comment>
<sequence>MSEVRGTAAVIEQFNHAFVHHLPDELDELVGEECVLEGIQPAPDGDRHEGRQACLAFWRSLAADRGTRFAPEEVVVAGEHATIRWRYHFGDGPADSVRGVNLMRVRDGRIVEAFGYGKTAGEVPLATPDAAVDAGWDGRSYHVDSGAGIDGLTLRRHRVAAPGPGQVLVAVRAAALSYRDLMVLRGDYVLPVKPDVVPVADGAGEVVAVGAGVRLVRIGDRVAATVFPHWQDGPFEVGQLAQLGGSLDGMLTELALLDERALVPVPAHLSFAEAATLPCAAVAAWNALTGDGGAGLRPGETVVTLGTGGVSLFALQLAKALGARVIATTSGPEKARRLVELGADEVVDYRADPDWPSVVRELTGGRGADRVVDVVGDLAQSLAAVKACGQVAFVGLLSGRTPALDPGRLFASGATVRALAVGSRAQFAAMNRVIEEHRIRPVVDRVVPFDRAPEAFRHYASGAAFGKVVIETAQPVRRV</sequence>
<dbReference type="SUPFAM" id="SSF50129">
    <property type="entry name" value="GroES-like"/>
    <property type="match status" value="1"/>
</dbReference>
<dbReference type="Gene3D" id="3.90.180.10">
    <property type="entry name" value="Medium-chain alcohol dehydrogenases, catalytic domain"/>
    <property type="match status" value="1"/>
</dbReference>
<keyword evidence="3" id="KW-1185">Reference proteome</keyword>
<feature type="domain" description="Enoyl reductase (ER)" evidence="1">
    <location>
        <begin position="147"/>
        <end position="470"/>
    </location>
</feature>
<dbReference type="Pfam" id="PF00107">
    <property type="entry name" value="ADH_zinc_N"/>
    <property type="match status" value="1"/>
</dbReference>
<dbReference type="SUPFAM" id="SSF51735">
    <property type="entry name" value="NAD(P)-binding Rossmann-fold domains"/>
    <property type="match status" value="1"/>
</dbReference>
<dbReference type="InterPro" id="IPR011032">
    <property type="entry name" value="GroES-like_sf"/>
</dbReference>
<dbReference type="Gene3D" id="3.40.50.720">
    <property type="entry name" value="NAD(P)-binding Rossmann-like Domain"/>
    <property type="match status" value="1"/>
</dbReference>
<dbReference type="Proteomes" id="UP000317940">
    <property type="component" value="Unassembled WGS sequence"/>
</dbReference>
<evidence type="ECO:0000313" key="3">
    <source>
        <dbReference type="Proteomes" id="UP000317940"/>
    </source>
</evidence>
<accession>A0A561SF98</accession>
<evidence type="ECO:0000313" key="2">
    <source>
        <dbReference type="EMBL" id="TWF73543.1"/>
    </source>
</evidence>
<dbReference type="SUPFAM" id="SSF54427">
    <property type="entry name" value="NTF2-like"/>
    <property type="match status" value="1"/>
</dbReference>
<dbReference type="AlphaFoldDB" id="A0A561SF98"/>
<dbReference type="OrthoDB" id="3175656at2"/>
<dbReference type="SMART" id="SM00829">
    <property type="entry name" value="PKS_ER"/>
    <property type="match status" value="1"/>
</dbReference>
<dbReference type="GO" id="GO:0016491">
    <property type="term" value="F:oxidoreductase activity"/>
    <property type="evidence" value="ECO:0007669"/>
    <property type="project" value="InterPro"/>
</dbReference>
<dbReference type="PANTHER" id="PTHR45033">
    <property type="match status" value="1"/>
</dbReference>
<dbReference type="Pfam" id="PF12680">
    <property type="entry name" value="SnoaL_2"/>
    <property type="match status" value="1"/>
</dbReference>
<organism evidence="2 3">
    <name type="scientific">Kitasatospora viridis</name>
    <dbReference type="NCBI Taxonomy" id="281105"/>
    <lineage>
        <taxon>Bacteria</taxon>
        <taxon>Bacillati</taxon>
        <taxon>Actinomycetota</taxon>
        <taxon>Actinomycetes</taxon>
        <taxon>Kitasatosporales</taxon>
        <taxon>Streptomycetaceae</taxon>
        <taxon>Kitasatospora</taxon>
    </lineage>
</organism>
<dbReference type="InterPro" id="IPR052711">
    <property type="entry name" value="Zinc_ADH-like"/>
</dbReference>
<dbReference type="Gene3D" id="3.10.450.50">
    <property type="match status" value="1"/>
</dbReference>
<name>A0A561SF98_9ACTN</name>
<evidence type="ECO:0000259" key="1">
    <source>
        <dbReference type="SMART" id="SM00829"/>
    </source>
</evidence>
<dbReference type="InterPro" id="IPR020843">
    <property type="entry name" value="ER"/>
</dbReference>
<dbReference type="CDD" id="cd08276">
    <property type="entry name" value="MDR7"/>
    <property type="match status" value="1"/>
</dbReference>
<dbReference type="InterPro" id="IPR037401">
    <property type="entry name" value="SnoaL-like"/>
</dbReference>
<dbReference type="Pfam" id="PF08240">
    <property type="entry name" value="ADH_N"/>
    <property type="match status" value="1"/>
</dbReference>
<proteinExistence type="predicted"/>
<dbReference type="InterPro" id="IPR036291">
    <property type="entry name" value="NAD(P)-bd_dom_sf"/>
</dbReference>
<dbReference type="PANTHER" id="PTHR45033:SF2">
    <property type="entry name" value="ZINC-TYPE ALCOHOL DEHYDROGENASE-LIKE PROTEIN C1773.06C"/>
    <property type="match status" value="1"/>
</dbReference>
<dbReference type="InterPro" id="IPR032710">
    <property type="entry name" value="NTF2-like_dom_sf"/>
</dbReference>
<dbReference type="EMBL" id="VIWT01000005">
    <property type="protein sequence ID" value="TWF73543.1"/>
    <property type="molecule type" value="Genomic_DNA"/>
</dbReference>
<dbReference type="InterPro" id="IPR013154">
    <property type="entry name" value="ADH-like_N"/>
</dbReference>
<protein>
    <submittedName>
        <fullName evidence="2">NADPH:quinone reductase-like Zn-dependent oxidoreductase</fullName>
    </submittedName>
</protein>
<gene>
    <name evidence="2" type="ORF">FHX73_15156</name>
</gene>
<dbReference type="InterPro" id="IPR013149">
    <property type="entry name" value="ADH-like_C"/>
</dbReference>
<dbReference type="RefSeq" id="WP_145910511.1">
    <property type="nucleotide sequence ID" value="NZ_BAAAMZ010000001.1"/>
</dbReference>